<name>A0A6J5T9N9_9CAUD</name>
<protein>
    <submittedName>
        <fullName evidence="1">Uncharacterized protein</fullName>
    </submittedName>
</protein>
<gene>
    <name evidence="1" type="ORF">UFOVP71_70</name>
</gene>
<dbReference type="EMBL" id="LR797824">
    <property type="protein sequence ID" value="CAB4241532.1"/>
    <property type="molecule type" value="Genomic_DNA"/>
</dbReference>
<reference evidence="1" key="1">
    <citation type="submission" date="2020-05" db="EMBL/GenBank/DDBJ databases">
        <authorList>
            <person name="Chiriac C."/>
            <person name="Salcher M."/>
            <person name="Ghai R."/>
            <person name="Kavagutti S V."/>
        </authorList>
    </citation>
    <scope>NUCLEOTIDE SEQUENCE</scope>
</reference>
<accession>A0A6J5T9N9</accession>
<proteinExistence type="predicted"/>
<organism evidence="1">
    <name type="scientific">uncultured Caudovirales phage</name>
    <dbReference type="NCBI Taxonomy" id="2100421"/>
    <lineage>
        <taxon>Viruses</taxon>
        <taxon>Duplodnaviria</taxon>
        <taxon>Heunggongvirae</taxon>
        <taxon>Uroviricota</taxon>
        <taxon>Caudoviricetes</taxon>
        <taxon>Peduoviridae</taxon>
        <taxon>Maltschvirus</taxon>
        <taxon>Maltschvirus maltsch</taxon>
    </lineage>
</organism>
<evidence type="ECO:0000313" key="1">
    <source>
        <dbReference type="EMBL" id="CAB4241532.1"/>
    </source>
</evidence>
<sequence>MATLNSSIPTATLNYAGSGSGPSTTRHAPAYTDQRIVWFKGVDNLLDITISGSDRRPISLLRREVTIVFWDRNKGTTIFRRRAIPTVAENGQARIKVFARDLMTIPSGIYSLGATIIDAEGLETALTWNRAQQAAFDIEVKDEVVPTSRSTNEITTWTDVLGTLVSGAFNGPQYYRKDTSLFTVGVYASNWTGSIIVQGTLDEVVTGNTLWANLKPQDYTTHSLNLVGYTGIDPYNFYAGVRWVRVVKAESPSNAGTLDKVLIRV</sequence>